<name>A0AAE0T6K5_9BIVA</name>
<organism evidence="2 3">
    <name type="scientific">Potamilus streckersoni</name>
    <dbReference type="NCBI Taxonomy" id="2493646"/>
    <lineage>
        <taxon>Eukaryota</taxon>
        <taxon>Metazoa</taxon>
        <taxon>Spiralia</taxon>
        <taxon>Lophotrochozoa</taxon>
        <taxon>Mollusca</taxon>
        <taxon>Bivalvia</taxon>
        <taxon>Autobranchia</taxon>
        <taxon>Heteroconchia</taxon>
        <taxon>Palaeoheterodonta</taxon>
        <taxon>Unionida</taxon>
        <taxon>Unionoidea</taxon>
        <taxon>Unionidae</taxon>
        <taxon>Ambleminae</taxon>
        <taxon>Lampsilini</taxon>
        <taxon>Potamilus</taxon>
    </lineage>
</organism>
<evidence type="ECO:0000313" key="3">
    <source>
        <dbReference type="Proteomes" id="UP001195483"/>
    </source>
</evidence>
<sequence>MFHIYVVVDEETKEDVFRELSAKYDVVEEQSRRNTASAYKDETNTSGKEVQGSLQL</sequence>
<reference evidence="2" key="3">
    <citation type="submission" date="2023-05" db="EMBL/GenBank/DDBJ databases">
        <authorList>
            <person name="Smith C.H."/>
        </authorList>
    </citation>
    <scope>NUCLEOTIDE SEQUENCE</scope>
    <source>
        <strain evidence="2">CHS0354</strain>
        <tissue evidence="2">Mantle</tissue>
    </source>
</reference>
<keyword evidence="3" id="KW-1185">Reference proteome</keyword>
<gene>
    <name evidence="2" type="ORF">CHS0354_027454</name>
</gene>
<reference evidence="2" key="2">
    <citation type="journal article" date="2021" name="Genome Biol. Evol.">
        <title>Developing a high-quality reference genome for a parasitic bivalve with doubly uniparental inheritance (Bivalvia: Unionida).</title>
        <authorList>
            <person name="Smith C.H."/>
        </authorList>
    </citation>
    <scope>NUCLEOTIDE SEQUENCE</scope>
    <source>
        <strain evidence="2">CHS0354</strain>
        <tissue evidence="2">Mantle</tissue>
    </source>
</reference>
<evidence type="ECO:0000313" key="2">
    <source>
        <dbReference type="EMBL" id="KAK3604601.1"/>
    </source>
</evidence>
<evidence type="ECO:0000256" key="1">
    <source>
        <dbReference type="SAM" id="MobiDB-lite"/>
    </source>
</evidence>
<dbReference type="Proteomes" id="UP001195483">
    <property type="component" value="Unassembled WGS sequence"/>
</dbReference>
<dbReference type="EMBL" id="JAEAOA010001660">
    <property type="protein sequence ID" value="KAK3604601.1"/>
    <property type="molecule type" value="Genomic_DNA"/>
</dbReference>
<dbReference type="AlphaFoldDB" id="A0AAE0T6K5"/>
<proteinExistence type="predicted"/>
<accession>A0AAE0T6K5</accession>
<feature type="region of interest" description="Disordered" evidence="1">
    <location>
        <begin position="31"/>
        <end position="56"/>
    </location>
</feature>
<reference evidence="2" key="1">
    <citation type="journal article" date="2021" name="Genome Biol. Evol.">
        <title>A High-Quality Reference Genome for a Parasitic Bivalve with Doubly Uniparental Inheritance (Bivalvia: Unionida).</title>
        <authorList>
            <person name="Smith C.H."/>
        </authorList>
    </citation>
    <scope>NUCLEOTIDE SEQUENCE</scope>
    <source>
        <strain evidence="2">CHS0354</strain>
    </source>
</reference>
<feature type="compositionally biased region" description="Polar residues" evidence="1">
    <location>
        <begin position="44"/>
        <end position="56"/>
    </location>
</feature>
<comment type="caution">
    <text evidence="2">The sequence shown here is derived from an EMBL/GenBank/DDBJ whole genome shotgun (WGS) entry which is preliminary data.</text>
</comment>
<protein>
    <submittedName>
        <fullName evidence="2">Uncharacterized protein</fullName>
    </submittedName>
</protein>